<evidence type="ECO:0000259" key="6">
    <source>
        <dbReference type="Pfam" id="PF00155"/>
    </source>
</evidence>
<proteinExistence type="inferred from homology"/>
<organism evidence="7 8">
    <name type="scientific">Anaerococcus groningensis</name>
    <dbReference type="NCBI Taxonomy" id="3115616"/>
    <lineage>
        <taxon>Bacteria</taxon>
        <taxon>Bacillati</taxon>
        <taxon>Bacillota</taxon>
        <taxon>Tissierellia</taxon>
        <taxon>Tissierellales</taxon>
        <taxon>Peptoniphilaceae</taxon>
        <taxon>Anaerococcus</taxon>
    </lineage>
</organism>
<dbReference type="Pfam" id="PF00155">
    <property type="entry name" value="Aminotran_1_2"/>
    <property type="match status" value="1"/>
</dbReference>
<evidence type="ECO:0000256" key="2">
    <source>
        <dbReference type="ARBA" id="ARBA00012224"/>
    </source>
</evidence>
<dbReference type="RefSeq" id="WP_410023861.1">
    <property type="nucleotide sequence ID" value="NZ_JBGMEG010000003.1"/>
</dbReference>
<keyword evidence="8" id="KW-1185">Reference proteome</keyword>
<dbReference type="InterPro" id="IPR051798">
    <property type="entry name" value="Class-II_PLP-Dep_Aminotrans"/>
</dbReference>
<sequence>MTKYDFETISPRYGLGSGKWNEVESLYGRDNDIVPFSVADMEFELAPQIKDGICDFVQNTALGYSNPSPKFKEAVINWQKDVHNWEIEEEWILPSHGVVDAFFSAVNCYTQKGDGVILLTPVYYPMYEAIENNDRKIVGSRLKLNNNRYEIDFEDFENKCKDENNTMFILCSPHNPSGRIWSKEELKKLGDICNKYNVLVISDEIHNDLIMPGHTHVSYATIGKEYEDKSVILTSASKSFNIAGLQTSSVIIANKDLRDRFYGHIRTTTSNPKCNILGYKATEIAYNEGREWLDKCIEIIYKNYELIKDFMNENYPKIEVFDLESTYLMWMDFSKLGFTHKQLEQMNKKEAKIFLDEGYIFGEEGECFERWNLAAPTKVIEDALKRFKEVYDRHLEK</sequence>
<name>A0ABW9MZQ3_9FIRM</name>
<dbReference type="Gene3D" id="3.90.1150.10">
    <property type="entry name" value="Aspartate Aminotransferase, domain 1"/>
    <property type="match status" value="1"/>
</dbReference>
<comment type="caution">
    <text evidence="7">The sequence shown here is derived from an EMBL/GenBank/DDBJ whole genome shotgun (WGS) entry which is preliminary data.</text>
</comment>
<dbReference type="EMBL" id="JBGMEG010000003">
    <property type="protein sequence ID" value="MFO3717280.1"/>
    <property type="molecule type" value="Genomic_DNA"/>
</dbReference>
<dbReference type="Proteomes" id="UP001637993">
    <property type="component" value="Unassembled WGS sequence"/>
</dbReference>
<evidence type="ECO:0000256" key="5">
    <source>
        <dbReference type="ARBA" id="ARBA00037974"/>
    </source>
</evidence>
<dbReference type="InterPro" id="IPR015424">
    <property type="entry name" value="PyrdxlP-dep_Trfase"/>
</dbReference>
<dbReference type="GO" id="GO:0047804">
    <property type="term" value="F:cysteine-S-conjugate beta-lyase activity"/>
    <property type="evidence" value="ECO:0007669"/>
    <property type="project" value="UniProtKB-EC"/>
</dbReference>
<dbReference type="InterPro" id="IPR004839">
    <property type="entry name" value="Aminotransferase_I/II_large"/>
</dbReference>
<dbReference type="PANTHER" id="PTHR43525">
    <property type="entry name" value="PROTEIN MALY"/>
    <property type="match status" value="1"/>
</dbReference>
<keyword evidence="4 7" id="KW-0456">Lyase</keyword>
<dbReference type="CDD" id="cd00609">
    <property type="entry name" value="AAT_like"/>
    <property type="match status" value="1"/>
</dbReference>
<dbReference type="Gene3D" id="3.40.640.10">
    <property type="entry name" value="Type I PLP-dependent aspartate aminotransferase-like (Major domain)"/>
    <property type="match status" value="1"/>
</dbReference>
<keyword evidence="3" id="KW-0663">Pyridoxal phosphate</keyword>
<evidence type="ECO:0000313" key="8">
    <source>
        <dbReference type="Proteomes" id="UP001637993"/>
    </source>
</evidence>
<feature type="domain" description="Aminotransferase class I/classII large" evidence="6">
    <location>
        <begin position="34"/>
        <end position="384"/>
    </location>
</feature>
<dbReference type="EC" id="4.4.1.13" evidence="2"/>
<dbReference type="NCBIfam" id="TIGR04350">
    <property type="entry name" value="C_S_lyase_PatB"/>
    <property type="match status" value="1"/>
</dbReference>
<dbReference type="SUPFAM" id="SSF53383">
    <property type="entry name" value="PLP-dependent transferases"/>
    <property type="match status" value="1"/>
</dbReference>
<protein>
    <recommendedName>
        <fullName evidence="2">cysteine-S-conjugate beta-lyase</fullName>
        <ecNumber evidence="2">4.4.1.13</ecNumber>
    </recommendedName>
</protein>
<evidence type="ECO:0000256" key="1">
    <source>
        <dbReference type="ARBA" id="ARBA00001933"/>
    </source>
</evidence>
<reference evidence="7 8" key="1">
    <citation type="journal article" date="2025" name="Anaerobe">
        <title>Description of Anaerococcus kampingiae sp. nov., Anaerococcus groningensis sp. nov., Anaerococcus martiniensis sp. nov., and Anaerococcus cruorum sp. nov., isolated from human clinical specimens.</title>
        <authorList>
            <person name="Boiten K.E."/>
            <person name="Meijer J."/>
            <person name="van Wezel E.M."/>
            <person name="Veloo A.C.M."/>
        </authorList>
    </citation>
    <scope>NUCLEOTIDE SEQUENCE [LARGE SCALE GENOMIC DNA]</scope>
    <source>
        <strain evidence="7 8">ENR1011</strain>
    </source>
</reference>
<dbReference type="InterPro" id="IPR015421">
    <property type="entry name" value="PyrdxlP-dep_Trfase_major"/>
</dbReference>
<gene>
    <name evidence="7" type="ORF">AB9Q04_02800</name>
</gene>
<comment type="cofactor">
    <cofactor evidence="1">
        <name>pyridoxal 5'-phosphate</name>
        <dbReference type="ChEBI" id="CHEBI:597326"/>
    </cofactor>
</comment>
<dbReference type="InterPro" id="IPR027619">
    <property type="entry name" value="C-S_lyase_PatB-like"/>
</dbReference>
<evidence type="ECO:0000256" key="3">
    <source>
        <dbReference type="ARBA" id="ARBA00022898"/>
    </source>
</evidence>
<dbReference type="PANTHER" id="PTHR43525:SF1">
    <property type="entry name" value="PROTEIN MALY"/>
    <property type="match status" value="1"/>
</dbReference>
<accession>A0ABW9MZQ3</accession>
<evidence type="ECO:0000313" key="7">
    <source>
        <dbReference type="EMBL" id="MFO3717280.1"/>
    </source>
</evidence>
<dbReference type="InterPro" id="IPR015422">
    <property type="entry name" value="PyrdxlP-dep_Trfase_small"/>
</dbReference>
<evidence type="ECO:0000256" key="4">
    <source>
        <dbReference type="ARBA" id="ARBA00023239"/>
    </source>
</evidence>
<comment type="similarity">
    <text evidence="5">Belongs to the class-II pyridoxal-phosphate-dependent aminotransferase family. MalY/PatB cystathionine beta-lyase subfamily.</text>
</comment>